<dbReference type="SUPFAM" id="SSF90123">
    <property type="entry name" value="ABC transporter transmembrane region"/>
    <property type="match status" value="1"/>
</dbReference>
<evidence type="ECO:0000313" key="13">
    <source>
        <dbReference type="Proteomes" id="UP000003121"/>
    </source>
</evidence>
<keyword evidence="6" id="KW-0067">ATP-binding</keyword>
<evidence type="ECO:0000256" key="9">
    <source>
        <dbReference type="SAM" id="Phobius"/>
    </source>
</evidence>
<evidence type="ECO:0000259" key="10">
    <source>
        <dbReference type="PROSITE" id="PS50893"/>
    </source>
</evidence>
<evidence type="ECO:0000256" key="5">
    <source>
        <dbReference type="ARBA" id="ARBA00022741"/>
    </source>
</evidence>
<evidence type="ECO:0000256" key="3">
    <source>
        <dbReference type="ARBA" id="ARBA00022475"/>
    </source>
</evidence>
<feature type="domain" description="ABC transmembrane type-1" evidence="11">
    <location>
        <begin position="37"/>
        <end position="339"/>
    </location>
</feature>
<dbReference type="Gene3D" id="3.40.50.300">
    <property type="entry name" value="P-loop containing nucleotide triphosphate hydrolases"/>
    <property type="match status" value="1"/>
</dbReference>
<evidence type="ECO:0000256" key="4">
    <source>
        <dbReference type="ARBA" id="ARBA00022692"/>
    </source>
</evidence>
<dbReference type="InterPro" id="IPR036640">
    <property type="entry name" value="ABC1_TM_sf"/>
</dbReference>
<evidence type="ECO:0000259" key="11">
    <source>
        <dbReference type="PROSITE" id="PS50929"/>
    </source>
</evidence>
<evidence type="ECO:0000313" key="12">
    <source>
        <dbReference type="EMBL" id="AFN35689.1"/>
    </source>
</evidence>
<reference evidence="12 13" key="1">
    <citation type="journal article" date="2012" name="Vet. Microbiol.">
        <title>Comparative genomic analyses of the Taylorellae.</title>
        <authorList>
            <person name="Hauser H."/>
            <person name="Richter D.C."/>
            <person name="van Tonder A."/>
            <person name="Clark L."/>
            <person name="Preston A."/>
        </authorList>
    </citation>
    <scope>NUCLEOTIDE SEQUENCE [LARGE SCALE GENOMIC DNA]</scope>
    <source>
        <strain evidence="12 13">ATCC 35865</strain>
    </source>
</reference>
<accession>A0ABM5N9Y1</accession>
<feature type="transmembrane region" description="Helical" evidence="9">
    <location>
        <begin position="76"/>
        <end position="96"/>
    </location>
</feature>
<organism evidence="12 13">
    <name type="scientific">Taylorella equigenitalis ATCC 35865</name>
    <dbReference type="NCBI Taxonomy" id="743973"/>
    <lineage>
        <taxon>Bacteria</taxon>
        <taxon>Pseudomonadati</taxon>
        <taxon>Pseudomonadota</taxon>
        <taxon>Betaproteobacteria</taxon>
        <taxon>Burkholderiales</taxon>
        <taxon>Alcaligenaceae</taxon>
        <taxon>Taylorella</taxon>
    </lineage>
</organism>
<evidence type="ECO:0000256" key="2">
    <source>
        <dbReference type="ARBA" id="ARBA00022448"/>
    </source>
</evidence>
<evidence type="ECO:0000256" key="8">
    <source>
        <dbReference type="ARBA" id="ARBA00023136"/>
    </source>
</evidence>
<dbReference type="InterPro" id="IPR027417">
    <property type="entry name" value="P-loop_NTPase"/>
</dbReference>
<keyword evidence="4 9" id="KW-0812">Transmembrane</keyword>
<keyword evidence="2" id="KW-0813">Transport</keyword>
<feature type="transmembrane region" description="Helical" evidence="9">
    <location>
        <begin position="291"/>
        <end position="310"/>
    </location>
</feature>
<dbReference type="PANTHER" id="PTHR11384:SF59">
    <property type="entry name" value="LYSOSOMAL COBALAMIN TRANSPORTER ABCD4"/>
    <property type="match status" value="1"/>
</dbReference>
<dbReference type="Proteomes" id="UP000003121">
    <property type="component" value="Chromosome"/>
</dbReference>
<feature type="transmembrane region" description="Helical" evidence="9">
    <location>
        <begin position="195"/>
        <end position="218"/>
    </location>
</feature>
<evidence type="ECO:0000256" key="6">
    <source>
        <dbReference type="ARBA" id="ARBA00022840"/>
    </source>
</evidence>
<dbReference type="InterPro" id="IPR003439">
    <property type="entry name" value="ABC_transporter-like_ATP-bd"/>
</dbReference>
<proteinExistence type="predicted"/>
<sequence length="572" mass="65407">MVLFLYKAMKQFFYPYFRLMRLCLSDKTGIYGLFQFILVLILSLFGLGISIRMITWSKDFYNALQQINGAQIVNQIGIFALLILASASLHLIGEYIQKLLQIRWRKKITQSIIEKWLSKNNHWFLKLNKHSNLLDNPEQRIADDCRIFINLTVTEVHDLIMAIISVISYFSVLWSLSTFSLSFSVFGYAFQIPRYMVWAAPIYVLISSGITHYLGAPLKRLTVEQHRKEGDFRYALTHVRDSSEAIALHRGEEQEQKNLEKLFSAIEKNWRQLNIRNLILGSFTRPYFQTVLRIPTFLALPAFIAGKVTLGGLMQLASAFTNVVTTLSWFIFSYGNLAELAATTRRLDQLFQNLNNNQDVGSDLKTNLSKNLVIENLDIYTPSKNHLINIEKFHANVGDKIWIQGKSGLGKSTLVKCLAGLWPYASGAINLPQEDSLFLPQSPYIPNQGILEAICYPKDKNSLSTYEAKTLLSSVDLDHLCDYVTMSNEEQQRILNNLSGGEKQRLVLARAIFLKPQWLFLDEATSALDKDSEEKMLSLLCNKLPESTIILFSHHFPHGFGHDYHIKLDEDT</sequence>
<dbReference type="Gene3D" id="1.20.1560.10">
    <property type="entry name" value="ABC transporter type 1, transmembrane domain"/>
    <property type="match status" value="1"/>
</dbReference>
<dbReference type="PROSITE" id="PS50893">
    <property type="entry name" value="ABC_TRANSPORTER_2"/>
    <property type="match status" value="1"/>
</dbReference>
<feature type="transmembrane region" description="Helical" evidence="9">
    <location>
        <begin position="159"/>
        <end position="189"/>
    </location>
</feature>
<keyword evidence="13" id="KW-1185">Reference proteome</keyword>
<dbReference type="SUPFAM" id="SSF52540">
    <property type="entry name" value="P-loop containing nucleoside triphosphate hydrolases"/>
    <property type="match status" value="1"/>
</dbReference>
<dbReference type="PANTHER" id="PTHR11384">
    <property type="entry name" value="ATP-BINDING CASSETTE, SUB-FAMILY D MEMBER"/>
    <property type="match status" value="1"/>
</dbReference>
<dbReference type="Pfam" id="PF06472">
    <property type="entry name" value="ABC_membrane_2"/>
    <property type="match status" value="1"/>
</dbReference>
<feature type="domain" description="ABC transporter" evidence="10">
    <location>
        <begin position="372"/>
        <end position="572"/>
    </location>
</feature>
<keyword evidence="8 9" id="KW-0472">Membrane</keyword>
<dbReference type="EMBL" id="CP003264">
    <property type="protein sequence ID" value="AFN35689.1"/>
    <property type="molecule type" value="Genomic_DNA"/>
</dbReference>
<protein>
    <submittedName>
        <fullName evidence="12">ABC transporter</fullName>
    </submittedName>
</protein>
<keyword evidence="7 9" id="KW-1133">Transmembrane helix</keyword>
<dbReference type="PROSITE" id="PS50929">
    <property type="entry name" value="ABC_TM1F"/>
    <property type="match status" value="1"/>
</dbReference>
<dbReference type="InterPro" id="IPR011527">
    <property type="entry name" value="ABC1_TM_dom"/>
</dbReference>
<keyword evidence="3" id="KW-1003">Cell membrane</keyword>
<dbReference type="SMART" id="SM00382">
    <property type="entry name" value="AAA"/>
    <property type="match status" value="1"/>
</dbReference>
<dbReference type="InterPro" id="IPR017871">
    <property type="entry name" value="ABC_transporter-like_CS"/>
</dbReference>
<feature type="transmembrane region" description="Helical" evidence="9">
    <location>
        <begin position="30"/>
        <end position="56"/>
    </location>
</feature>
<dbReference type="InterPro" id="IPR050835">
    <property type="entry name" value="ABC_transporter_sub-D"/>
</dbReference>
<dbReference type="InterPro" id="IPR003593">
    <property type="entry name" value="AAA+_ATPase"/>
</dbReference>
<gene>
    <name evidence="12" type="ORF">KUI_0606</name>
</gene>
<keyword evidence="5" id="KW-0547">Nucleotide-binding</keyword>
<comment type="subcellular location">
    <subcellularLocation>
        <location evidence="1">Cell membrane</location>
        <topology evidence="1">Multi-pass membrane protein</topology>
    </subcellularLocation>
</comment>
<name>A0ABM5N9Y1_9BURK</name>
<dbReference type="PROSITE" id="PS00211">
    <property type="entry name" value="ABC_TRANSPORTER_1"/>
    <property type="match status" value="1"/>
</dbReference>
<dbReference type="Pfam" id="PF00005">
    <property type="entry name" value="ABC_tran"/>
    <property type="match status" value="1"/>
</dbReference>
<evidence type="ECO:0000256" key="7">
    <source>
        <dbReference type="ARBA" id="ARBA00022989"/>
    </source>
</evidence>
<evidence type="ECO:0000256" key="1">
    <source>
        <dbReference type="ARBA" id="ARBA00004651"/>
    </source>
</evidence>